<dbReference type="Pfam" id="PF03160">
    <property type="entry name" value="Calx-beta"/>
    <property type="match status" value="1"/>
</dbReference>
<dbReference type="GO" id="GO:0005509">
    <property type="term" value="F:calcium ion binding"/>
    <property type="evidence" value="ECO:0007669"/>
    <property type="project" value="InterPro"/>
</dbReference>
<feature type="domain" description="Calx-beta" evidence="4">
    <location>
        <begin position="87"/>
        <end position="204"/>
    </location>
</feature>
<keyword evidence="3" id="KW-0106">Calcium</keyword>
<organism evidence="5 6">
    <name type="scientific">Geodia barretti</name>
    <name type="common">Barrett's horny sponge</name>
    <dbReference type="NCBI Taxonomy" id="519541"/>
    <lineage>
        <taxon>Eukaryota</taxon>
        <taxon>Metazoa</taxon>
        <taxon>Porifera</taxon>
        <taxon>Demospongiae</taxon>
        <taxon>Heteroscleromorpha</taxon>
        <taxon>Tetractinellida</taxon>
        <taxon>Astrophorina</taxon>
        <taxon>Geodiidae</taxon>
        <taxon>Geodia</taxon>
    </lineage>
</organism>
<dbReference type="InterPro" id="IPR038081">
    <property type="entry name" value="CalX-like_sf"/>
</dbReference>
<keyword evidence="6" id="KW-1185">Reference proteome</keyword>
<name>A0AA35SQL2_GEOBA</name>
<dbReference type="InterPro" id="IPR028974">
    <property type="entry name" value="TSP_type-3_rpt"/>
</dbReference>
<dbReference type="PANTHER" id="PTHR10199">
    <property type="entry name" value="THROMBOSPONDIN"/>
    <property type="match status" value="1"/>
</dbReference>
<gene>
    <name evidence="5" type="ORF">GBAR_LOCUS18867</name>
</gene>
<keyword evidence="1" id="KW-0732">Signal</keyword>
<evidence type="ECO:0000259" key="4">
    <source>
        <dbReference type="Pfam" id="PF03160"/>
    </source>
</evidence>
<proteinExistence type="predicted"/>
<evidence type="ECO:0000256" key="1">
    <source>
        <dbReference type="ARBA" id="ARBA00022729"/>
    </source>
</evidence>
<feature type="non-terminal residue" evidence="5">
    <location>
        <position position="257"/>
    </location>
</feature>
<dbReference type="PANTHER" id="PTHR10199:SF100">
    <property type="entry name" value="THROMBOSPONDIN, ISOFORM A"/>
    <property type="match status" value="1"/>
</dbReference>
<dbReference type="GO" id="GO:0007155">
    <property type="term" value="P:cell adhesion"/>
    <property type="evidence" value="ECO:0007669"/>
    <property type="project" value="InterPro"/>
</dbReference>
<dbReference type="EMBL" id="CASHTH010002668">
    <property type="protein sequence ID" value="CAI8033452.1"/>
    <property type="molecule type" value="Genomic_DNA"/>
</dbReference>
<keyword evidence="2" id="KW-0677">Repeat</keyword>
<evidence type="ECO:0000256" key="2">
    <source>
        <dbReference type="ARBA" id="ARBA00022737"/>
    </source>
</evidence>
<sequence length="257" mass="27763">LVPNPDQTNSDSDRFGDACDNCPYLLNPGQVDYDGDRIGDVCDPHVSPDNDHDTVLNNRDNCPHVSNPDQADTDGNGVGDACEGSAVLGLESAFVMVNEDAEEVQFCLVIEHPMSDCPLSFSFVVYISTINGTAESPGDFSVIRHQAELFPNCSKSLCVNVSVHDDSVLELNETFDVLVELGTTAARTNVSLNETRLQITIVDEETAPVLVQLEETGYTASESHRIANICAIIANNYSDCAVGFDFEVILKVIATTD</sequence>
<dbReference type="InterPro" id="IPR003644">
    <property type="entry name" value="Calx_beta"/>
</dbReference>
<dbReference type="Proteomes" id="UP001174909">
    <property type="component" value="Unassembled WGS sequence"/>
</dbReference>
<evidence type="ECO:0000256" key="3">
    <source>
        <dbReference type="ARBA" id="ARBA00022837"/>
    </source>
</evidence>
<evidence type="ECO:0000313" key="5">
    <source>
        <dbReference type="EMBL" id="CAI8033452.1"/>
    </source>
</evidence>
<comment type="caution">
    <text evidence="5">The sequence shown here is derived from an EMBL/GenBank/DDBJ whole genome shotgun (WGS) entry which is preliminary data.</text>
</comment>
<protein>
    <submittedName>
        <fullName evidence="5">Thrombospondin-3b</fullName>
    </submittedName>
</protein>
<dbReference type="AlphaFoldDB" id="A0AA35SQL2"/>
<dbReference type="SUPFAM" id="SSF141072">
    <property type="entry name" value="CalX-like"/>
    <property type="match status" value="1"/>
</dbReference>
<dbReference type="GO" id="GO:0007154">
    <property type="term" value="P:cell communication"/>
    <property type="evidence" value="ECO:0007669"/>
    <property type="project" value="InterPro"/>
</dbReference>
<dbReference type="InterPro" id="IPR003367">
    <property type="entry name" value="Thrombospondin_3-like_rpt"/>
</dbReference>
<evidence type="ECO:0000313" key="6">
    <source>
        <dbReference type="Proteomes" id="UP001174909"/>
    </source>
</evidence>
<feature type="non-terminal residue" evidence="5">
    <location>
        <position position="1"/>
    </location>
</feature>
<accession>A0AA35SQL2</accession>
<dbReference type="Gene3D" id="4.10.1080.10">
    <property type="entry name" value="TSP type-3 repeat"/>
    <property type="match status" value="1"/>
</dbReference>
<reference evidence="5" key="1">
    <citation type="submission" date="2023-03" db="EMBL/GenBank/DDBJ databases">
        <authorList>
            <person name="Steffen K."/>
            <person name="Cardenas P."/>
        </authorList>
    </citation>
    <scope>NUCLEOTIDE SEQUENCE</scope>
</reference>
<dbReference type="Pfam" id="PF02412">
    <property type="entry name" value="TSP_3"/>
    <property type="match status" value="2"/>
</dbReference>
<dbReference type="GO" id="GO:0016020">
    <property type="term" value="C:membrane"/>
    <property type="evidence" value="ECO:0007669"/>
    <property type="project" value="InterPro"/>
</dbReference>
<dbReference type="SUPFAM" id="SSF103647">
    <property type="entry name" value="TSP type-3 repeat"/>
    <property type="match status" value="1"/>
</dbReference>